<keyword evidence="3" id="KW-1185">Reference proteome</keyword>
<dbReference type="SUPFAM" id="SSF55811">
    <property type="entry name" value="Nudix"/>
    <property type="match status" value="1"/>
</dbReference>
<keyword evidence="2" id="KW-0378">Hydrolase</keyword>
<dbReference type="Gene3D" id="3.90.79.10">
    <property type="entry name" value="Nucleoside Triphosphate Pyrophosphohydrolase"/>
    <property type="match status" value="1"/>
</dbReference>
<protein>
    <submittedName>
        <fullName evidence="2">NUDIX hydrolase</fullName>
    </submittedName>
</protein>
<dbReference type="EMBL" id="CP002583">
    <property type="protein sequence ID" value="ADZ89745.1"/>
    <property type="molecule type" value="Genomic_DNA"/>
</dbReference>
<dbReference type="CDD" id="cd18873">
    <property type="entry name" value="NUDIX_NadM_like"/>
    <property type="match status" value="1"/>
</dbReference>
<dbReference type="HOGENOM" id="CLU_037162_3_3_6"/>
<dbReference type="Pfam" id="PF21906">
    <property type="entry name" value="WHD_NrtR"/>
    <property type="match status" value="1"/>
</dbReference>
<evidence type="ECO:0000313" key="2">
    <source>
        <dbReference type="EMBL" id="ADZ89745.1"/>
    </source>
</evidence>
<dbReference type="InterPro" id="IPR015797">
    <property type="entry name" value="NUDIX_hydrolase-like_dom_sf"/>
</dbReference>
<dbReference type="SUPFAM" id="SSF46785">
    <property type="entry name" value="Winged helix' DNA-binding domain"/>
    <property type="match status" value="1"/>
</dbReference>
<gene>
    <name evidence="2" type="ordered locus">Marme_0446</name>
</gene>
<reference evidence="2 3" key="1">
    <citation type="journal article" date="2012" name="Stand. Genomic Sci.">
        <title>Complete genome sequence of the melanogenic marine bacterium Marinomonas mediterranea type strain (MMB-1(T)).</title>
        <authorList>
            <person name="Lucas-Elio P."/>
            <person name="Goodwin L."/>
            <person name="Woyke T."/>
            <person name="Pitluck S."/>
            <person name="Nolan M."/>
            <person name="Kyrpides N.C."/>
            <person name="Detter J.C."/>
            <person name="Copeland A."/>
            <person name="Teshima H."/>
            <person name="Bruce D."/>
            <person name="Detter C."/>
            <person name="Tapia R."/>
            <person name="Han S."/>
            <person name="Land M.L."/>
            <person name="Ivanova N."/>
            <person name="Mikhailova N."/>
            <person name="Johnston A.W."/>
            <person name="Sanchez-Amat A."/>
        </authorList>
    </citation>
    <scope>NUCLEOTIDE SEQUENCE [LARGE SCALE GENOMIC DNA]</scope>
    <source>
        <strain evidence="3">ATCC 700492 / JCM 21426 / NBRC 103028 / MMB-1</strain>
    </source>
</reference>
<dbReference type="eggNOG" id="COG1051">
    <property type="taxonomic scope" value="Bacteria"/>
</dbReference>
<dbReference type="InterPro" id="IPR036390">
    <property type="entry name" value="WH_DNA-bd_sf"/>
</dbReference>
<dbReference type="PANTHER" id="PTHR43736">
    <property type="entry name" value="ADP-RIBOSE PYROPHOSPHATASE"/>
    <property type="match status" value="1"/>
</dbReference>
<accession>F2JZG2</accession>
<dbReference type="KEGG" id="mme:Marme_0446"/>
<dbReference type="Proteomes" id="UP000001062">
    <property type="component" value="Chromosome"/>
</dbReference>
<dbReference type="Pfam" id="PF00293">
    <property type="entry name" value="NUDIX"/>
    <property type="match status" value="1"/>
</dbReference>
<dbReference type="InterPro" id="IPR036388">
    <property type="entry name" value="WH-like_DNA-bd_sf"/>
</dbReference>
<dbReference type="Gene3D" id="1.10.10.10">
    <property type="entry name" value="Winged helix-like DNA-binding domain superfamily/Winged helix DNA-binding domain"/>
    <property type="match status" value="1"/>
</dbReference>
<feature type="domain" description="Nudix hydrolase" evidence="1">
    <location>
        <begin position="21"/>
        <end position="152"/>
    </location>
</feature>
<proteinExistence type="predicted"/>
<dbReference type="PROSITE" id="PS51462">
    <property type="entry name" value="NUDIX"/>
    <property type="match status" value="1"/>
</dbReference>
<dbReference type="PATRIC" id="fig|717774.3.peg.458"/>
<dbReference type="STRING" id="717774.Marme_0446"/>
<dbReference type="RefSeq" id="WP_013659651.1">
    <property type="nucleotide sequence ID" value="NC_015276.1"/>
</dbReference>
<dbReference type="GO" id="GO:0016787">
    <property type="term" value="F:hydrolase activity"/>
    <property type="evidence" value="ECO:0007669"/>
    <property type="project" value="UniProtKB-KW"/>
</dbReference>
<organism evidence="2 3">
    <name type="scientific">Marinomonas mediterranea (strain ATCC 700492 / JCM 21426 / NBRC 103028 / MMB-1)</name>
    <dbReference type="NCBI Taxonomy" id="717774"/>
    <lineage>
        <taxon>Bacteria</taxon>
        <taxon>Pseudomonadati</taxon>
        <taxon>Pseudomonadota</taxon>
        <taxon>Gammaproteobacteria</taxon>
        <taxon>Oceanospirillales</taxon>
        <taxon>Oceanospirillaceae</taxon>
        <taxon>Marinomonas</taxon>
    </lineage>
</organism>
<evidence type="ECO:0000313" key="3">
    <source>
        <dbReference type="Proteomes" id="UP000001062"/>
    </source>
</evidence>
<dbReference type="AlphaFoldDB" id="F2JZG2"/>
<dbReference type="PANTHER" id="PTHR43736:SF4">
    <property type="entry name" value="SLR1690 PROTEIN"/>
    <property type="match status" value="1"/>
</dbReference>
<evidence type="ECO:0000259" key="1">
    <source>
        <dbReference type="PROSITE" id="PS51462"/>
    </source>
</evidence>
<dbReference type="InterPro" id="IPR000086">
    <property type="entry name" value="NUDIX_hydrolase_dom"/>
</dbReference>
<dbReference type="OrthoDB" id="542521at2"/>
<sequence length="240" mass="27474">MQETEADFLQIYDRRDYLSPLVTVDAAIFTFHNGELFVLLTKRSEHPEKDKWALPGGFVDETKDTSIEDTVQRKLKEKTGIEAPYVEQLQTVGNNIRDTRGWSVTVIYTALVAFQDCQSYVENISEASWILYSEAISMDVAFDHREIMQAARERLKQKALYSMIPAYALPEEFTLPELQACLEVLIDKPIQKKSFRRRIEQANLVEEVGQRPASGKGRPSTSYKLKANAKGFNFIRNLEA</sequence>
<dbReference type="InterPro" id="IPR054105">
    <property type="entry name" value="WHD_NrtR"/>
</dbReference>
<name>F2JZG2_MARM1</name>